<dbReference type="CDD" id="cd03467">
    <property type="entry name" value="Rieske"/>
    <property type="match status" value="1"/>
</dbReference>
<dbReference type="Pfam" id="PF07681">
    <property type="entry name" value="DoxX"/>
    <property type="match status" value="1"/>
</dbReference>
<dbReference type="Pfam" id="PF00355">
    <property type="entry name" value="Rieske"/>
    <property type="match status" value="1"/>
</dbReference>
<name>A0A6J5YNB6_9ZZZZ</name>
<dbReference type="InterPro" id="IPR036922">
    <property type="entry name" value="Rieske_2Fe-2S_sf"/>
</dbReference>
<evidence type="ECO:0000256" key="8">
    <source>
        <dbReference type="ARBA" id="ARBA00023136"/>
    </source>
</evidence>
<keyword evidence="9" id="KW-1015">Disulfide bond</keyword>
<dbReference type="GO" id="GO:0046872">
    <property type="term" value="F:metal ion binding"/>
    <property type="evidence" value="ECO:0007669"/>
    <property type="project" value="UniProtKB-KW"/>
</dbReference>
<feature type="transmembrane region" description="Helical" evidence="11">
    <location>
        <begin position="93"/>
        <end position="113"/>
    </location>
</feature>
<gene>
    <name evidence="13" type="ORF">UFOPK3770_00037</name>
</gene>
<evidence type="ECO:0000256" key="3">
    <source>
        <dbReference type="ARBA" id="ARBA00022714"/>
    </source>
</evidence>
<evidence type="ECO:0000256" key="11">
    <source>
        <dbReference type="SAM" id="Phobius"/>
    </source>
</evidence>
<evidence type="ECO:0000256" key="9">
    <source>
        <dbReference type="ARBA" id="ARBA00023157"/>
    </source>
</evidence>
<evidence type="ECO:0000256" key="1">
    <source>
        <dbReference type="ARBA" id="ARBA00004141"/>
    </source>
</evidence>
<evidence type="ECO:0000256" key="5">
    <source>
        <dbReference type="ARBA" id="ARBA00022989"/>
    </source>
</evidence>
<evidence type="ECO:0000313" key="13">
    <source>
        <dbReference type="EMBL" id="CAB4329510.1"/>
    </source>
</evidence>
<keyword evidence="2 11" id="KW-0812">Transmembrane</keyword>
<keyword evidence="4" id="KW-0479">Metal-binding</keyword>
<proteinExistence type="predicted"/>
<dbReference type="Gene3D" id="2.102.10.10">
    <property type="entry name" value="Rieske [2Fe-2S] iron-sulphur domain"/>
    <property type="match status" value="1"/>
</dbReference>
<dbReference type="EMBL" id="CAESAJ010000002">
    <property type="protein sequence ID" value="CAB4329510.1"/>
    <property type="molecule type" value="Genomic_DNA"/>
</dbReference>
<evidence type="ECO:0000256" key="4">
    <source>
        <dbReference type="ARBA" id="ARBA00022723"/>
    </source>
</evidence>
<evidence type="ECO:0000259" key="12">
    <source>
        <dbReference type="PROSITE" id="PS51296"/>
    </source>
</evidence>
<accession>A0A6J5YNB6</accession>
<comment type="subcellular location">
    <subcellularLocation>
        <location evidence="1">Membrane</location>
        <topology evidence="1">Multi-pass membrane protein</topology>
    </subcellularLocation>
</comment>
<dbReference type="InterPro" id="IPR017941">
    <property type="entry name" value="Rieske_2Fe-2S"/>
</dbReference>
<feature type="domain" description="Rieske" evidence="12">
    <location>
        <begin position="253"/>
        <end position="347"/>
    </location>
</feature>
<dbReference type="GO" id="GO:0016020">
    <property type="term" value="C:membrane"/>
    <property type="evidence" value="ECO:0007669"/>
    <property type="project" value="UniProtKB-SubCell"/>
</dbReference>
<dbReference type="PRINTS" id="PR00162">
    <property type="entry name" value="RIESKE"/>
</dbReference>
<keyword evidence="6" id="KW-0408">Iron</keyword>
<dbReference type="PANTHER" id="PTHR39157:SF1">
    <property type="entry name" value="DOXX FAMILY PROTEIN"/>
    <property type="match status" value="1"/>
</dbReference>
<dbReference type="GO" id="GO:0051537">
    <property type="term" value="F:2 iron, 2 sulfur cluster binding"/>
    <property type="evidence" value="ECO:0007669"/>
    <property type="project" value="UniProtKB-KW"/>
</dbReference>
<feature type="region of interest" description="Disordered" evidence="10">
    <location>
        <begin position="225"/>
        <end position="255"/>
    </location>
</feature>
<dbReference type="InterPro" id="IPR005805">
    <property type="entry name" value="Rieske_Fe-S_prot_C"/>
</dbReference>
<dbReference type="SUPFAM" id="SSF50022">
    <property type="entry name" value="ISP domain"/>
    <property type="match status" value="1"/>
</dbReference>
<dbReference type="InterPro" id="IPR032808">
    <property type="entry name" value="DoxX"/>
</dbReference>
<feature type="transmembrane region" description="Helical" evidence="11">
    <location>
        <begin position="199"/>
        <end position="220"/>
    </location>
</feature>
<dbReference type="PROSITE" id="PS51296">
    <property type="entry name" value="RIESKE"/>
    <property type="match status" value="1"/>
</dbReference>
<keyword evidence="8 11" id="KW-0472">Membrane</keyword>
<organism evidence="13">
    <name type="scientific">freshwater metagenome</name>
    <dbReference type="NCBI Taxonomy" id="449393"/>
    <lineage>
        <taxon>unclassified sequences</taxon>
        <taxon>metagenomes</taxon>
        <taxon>ecological metagenomes</taxon>
    </lineage>
</organism>
<evidence type="ECO:0000256" key="7">
    <source>
        <dbReference type="ARBA" id="ARBA00023014"/>
    </source>
</evidence>
<dbReference type="AlphaFoldDB" id="A0A6J5YNB6"/>
<reference evidence="13" key="1">
    <citation type="submission" date="2020-05" db="EMBL/GenBank/DDBJ databases">
        <authorList>
            <person name="Chiriac C."/>
            <person name="Salcher M."/>
            <person name="Ghai R."/>
            <person name="Kavagutti S V."/>
        </authorList>
    </citation>
    <scope>NUCLEOTIDE SEQUENCE</scope>
</reference>
<dbReference type="PANTHER" id="PTHR39157">
    <property type="entry name" value="INTEGRAL MEMBRANE PROTEIN-RELATED"/>
    <property type="match status" value="1"/>
</dbReference>
<evidence type="ECO:0000256" key="2">
    <source>
        <dbReference type="ARBA" id="ARBA00022692"/>
    </source>
</evidence>
<keyword evidence="7" id="KW-0411">Iron-sulfur</keyword>
<evidence type="ECO:0000256" key="10">
    <source>
        <dbReference type="SAM" id="MobiDB-lite"/>
    </source>
</evidence>
<keyword evidence="3" id="KW-0001">2Fe-2S</keyword>
<feature type="transmembrane region" description="Helical" evidence="11">
    <location>
        <begin position="120"/>
        <end position="141"/>
    </location>
</feature>
<protein>
    <submittedName>
        <fullName evidence="13">Unannotated protein</fullName>
    </submittedName>
</protein>
<keyword evidence="5 11" id="KW-1133">Transmembrane helix</keyword>
<sequence>MVVPCVALGVYPCDTREMSKSQRSTSRDQVVFALLPLRLFLGFIYIYAGFDKFFSSEYWSLTSPIGFLADTTNAQVGSPIGFMLGIAISHPTLIAFVIAAAEIFAGAGIFFGIWTRVSAVGAFSLSATFFLSVSWATQPFYYGADLIFMAALIPFIMVGDAGHFSVERFINEKVRKEFGVKPESNLSNKPLEEQIRRRTLIRTGALAGIVGAGSLAVGLVGKSRSTSAGSAATPTDSAVPTESATTPSAPTGKKIASSVDIPVGGSFAFKDSSGNDAFLLQPAAGTYLAYSAVCTHQGCTVEATASAFSCACHGAKFDLATGDVLKGPARQPLAKLNVTVSGTDIYLA</sequence>
<evidence type="ECO:0000256" key="6">
    <source>
        <dbReference type="ARBA" id="ARBA00023004"/>
    </source>
</evidence>
<feature type="compositionally biased region" description="Polar residues" evidence="10">
    <location>
        <begin position="225"/>
        <end position="236"/>
    </location>
</feature>
<feature type="transmembrane region" description="Helical" evidence="11">
    <location>
        <begin position="30"/>
        <end position="50"/>
    </location>
</feature>
<feature type="compositionally biased region" description="Low complexity" evidence="10">
    <location>
        <begin position="237"/>
        <end position="251"/>
    </location>
</feature>
<feature type="transmembrane region" description="Helical" evidence="11">
    <location>
        <begin position="147"/>
        <end position="166"/>
    </location>
</feature>